<evidence type="ECO:0000313" key="5">
    <source>
        <dbReference type="EMBL" id="CAE0806343.1"/>
    </source>
</evidence>
<reference evidence="5" key="1">
    <citation type="submission" date="2021-01" db="EMBL/GenBank/DDBJ databases">
        <authorList>
            <person name="Corre E."/>
            <person name="Pelletier E."/>
            <person name="Niang G."/>
            <person name="Scheremetjew M."/>
            <person name="Finn R."/>
            <person name="Kale V."/>
            <person name="Holt S."/>
            <person name="Cochrane G."/>
            <person name="Meng A."/>
            <person name="Brown T."/>
            <person name="Cohen L."/>
        </authorList>
    </citation>
    <scope>NUCLEOTIDE SEQUENCE</scope>
    <source>
        <strain evidence="5">CCMP1594</strain>
    </source>
</reference>
<organism evidence="5">
    <name type="scientific">Eutreptiella gymnastica</name>
    <dbReference type="NCBI Taxonomy" id="73025"/>
    <lineage>
        <taxon>Eukaryota</taxon>
        <taxon>Discoba</taxon>
        <taxon>Euglenozoa</taxon>
        <taxon>Euglenida</taxon>
        <taxon>Spirocuta</taxon>
        <taxon>Euglenophyceae</taxon>
        <taxon>Eutreptiales</taxon>
        <taxon>Eutreptiaceae</taxon>
        <taxon>Eutreptiella</taxon>
    </lineage>
</organism>
<dbReference type="AlphaFoldDB" id="A0A7S4CTW3"/>
<proteinExistence type="predicted"/>
<dbReference type="Pfam" id="PF03109">
    <property type="entry name" value="ABC1"/>
    <property type="match status" value="1"/>
</dbReference>
<evidence type="ECO:0000256" key="1">
    <source>
        <dbReference type="SAM" id="MobiDB-lite"/>
    </source>
</evidence>
<evidence type="ECO:0000259" key="4">
    <source>
        <dbReference type="Pfam" id="PF03109"/>
    </source>
</evidence>
<dbReference type="Gene3D" id="3.40.710.10">
    <property type="entry name" value="DD-peptidase/beta-lactamase superfamily"/>
    <property type="match status" value="1"/>
</dbReference>
<keyword evidence="2" id="KW-0812">Transmembrane</keyword>
<evidence type="ECO:0000259" key="3">
    <source>
        <dbReference type="Pfam" id="PF00144"/>
    </source>
</evidence>
<feature type="transmembrane region" description="Helical" evidence="2">
    <location>
        <begin position="176"/>
        <end position="197"/>
    </location>
</feature>
<feature type="region of interest" description="Disordered" evidence="1">
    <location>
        <begin position="1"/>
        <end position="42"/>
    </location>
</feature>
<feature type="domain" description="ABC1 atypical kinase-like" evidence="4">
    <location>
        <begin position="283"/>
        <end position="528"/>
    </location>
</feature>
<feature type="transmembrane region" description="Helical" evidence="2">
    <location>
        <begin position="204"/>
        <end position="221"/>
    </location>
</feature>
<dbReference type="InterPro" id="IPR011009">
    <property type="entry name" value="Kinase-like_dom_sf"/>
</dbReference>
<keyword evidence="2" id="KW-0472">Membrane</keyword>
<evidence type="ECO:0000256" key="2">
    <source>
        <dbReference type="SAM" id="Phobius"/>
    </source>
</evidence>
<feature type="domain" description="Beta-lactamase-related" evidence="3">
    <location>
        <begin position="660"/>
        <end position="1034"/>
    </location>
</feature>
<accession>A0A7S4CTW3</accession>
<dbReference type="InterPro" id="IPR004147">
    <property type="entry name" value="ABC1_dom"/>
</dbReference>
<dbReference type="InterPro" id="IPR051130">
    <property type="entry name" value="Mito_struct-func_regulator"/>
</dbReference>
<sequence>MAQNRGSAGAPEALASAGRASPSEVAESIDGDAASGASDDPMTPNQVALADLEEILAIKQRQAVNGPVMMLLLLSRIIHLLIVIALPVLLYKAWLCLLVGCVHATHVGAARDQPSSCLPPSSWMYSAAQAASYLWCLLPPCPDPMHPWVSQTLTPMRLRLGAAWGALWPALCPWESGLWCAAAALAALSCVALHFWYKGLLFRRLLVFSSAGITITAFKLAKMHGRRLGDADSDDMWEYVNGVMAVYMYRTFLRLKGTWVKTGQYIGSRADIMPQAITDEFAKLQDAVPPSPFASIKETIETSFDKPLSSVFDDFQETALAAASIAQVHMARLKDGTKVVVKVQHHRVLELMMDDLSSLWTIVRFVAWAEPQYDFTTVIEELVKHVKLELDFHFEVENLQRAGKAMAASGLNVIIPKPIPELTRTRVCVMEFCEGMKLTDPKVLAKIPNKEALMRVVCESFAYQMHIDGLFNADPHPGNILVQINSKDGAPPVATPVLLDWGLAKIMDDDKRLAFAQLVWTAHDKDFIGMLDAFVNMGLKLNREDPLTDMSNIRFMFRDTSPPDEARKDFQREIKKMEKNDERLMRETGRKTPVDALPGDLLFFARVTDLMQGMGSRMRVRAPYLGIMAPFAKKALVDRHPPPATLIYPNASLSALEEKVRRLLSDLMHREQIVGCQVCVYKDGTKLVDTAAGWRGNVDQRPVGPDMLFCGLKMTSAVVATAVHLLVDRGLLRYDDPVSACWPAFGKHGKAEITVRQVLAHQSWLQHAIPADISMTTLMNAKTMFKAIEETEPLPGTPGKCVYHPYMVWILAGLVEACVKQPVSQYVQQQIASCLDIENEFHLGLASHIAEESMATLSFELPTEALGGGEGEDGINEMMSMGEKHQNPEDLLEDGSDDGLVLKAIFAKLRGKQYLMDPRIANHERLCQSPSNGYFSARALAKFFDTLKFVLSPGRLEDVAAVQGTDSSLIQNLFGDGKSATWGLGLQVLGFQKEDGAVHNGIGHWAGGGSLAFTFPEESVSFAMTVNKLSRDSLTNTEAVVQLVCDELGLGQFVSE</sequence>
<feature type="compositionally biased region" description="Low complexity" evidence="1">
    <location>
        <begin position="31"/>
        <end position="40"/>
    </location>
</feature>
<keyword evidence="2" id="KW-1133">Transmembrane helix</keyword>
<dbReference type="SUPFAM" id="SSF56601">
    <property type="entry name" value="beta-lactamase/transpeptidase-like"/>
    <property type="match status" value="1"/>
</dbReference>
<dbReference type="CDD" id="cd05121">
    <property type="entry name" value="ABC1_ADCK3-like"/>
    <property type="match status" value="1"/>
</dbReference>
<gene>
    <name evidence="5" type="ORF">EGYM00163_LOCUS17470</name>
</gene>
<dbReference type="InterPro" id="IPR001466">
    <property type="entry name" value="Beta-lactam-related"/>
</dbReference>
<dbReference type="PANTHER" id="PTHR43173:SF3">
    <property type="entry name" value="ABC1 FAMILY PROTEIN"/>
    <property type="match status" value="1"/>
</dbReference>
<dbReference type="PANTHER" id="PTHR43173">
    <property type="entry name" value="ABC1 FAMILY PROTEIN"/>
    <property type="match status" value="1"/>
</dbReference>
<dbReference type="EMBL" id="HBJA01049336">
    <property type="protein sequence ID" value="CAE0806343.1"/>
    <property type="molecule type" value="Transcribed_RNA"/>
</dbReference>
<protein>
    <recommendedName>
        <fullName evidence="6">Beta-lactamase-related domain-containing protein</fullName>
    </recommendedName>
</protein>
<dbReference type="InterPro" id="IPR012338">
    <property type="entry name" value="Beta-lactam/transpept-like"/>
</dbReference>
<evidence type="ECO:0008006" key="6">
    <source>
        <dbReference type="Google" id="ProtNLM"/>
    </source>
</evidence>
<feature type="transmembrane region" description="Helical" evidence="2">
    <location>
        <begin position="68"/>
        <end position="90"/>
    </location>
</feature>
<name>A0A7S4CTW3_9EUGL</name>
<dbReference type="SUPFAM" id="SSF56112">
    <property type="entry name" value="Protein kinase-like (PK-like)"/>
    <property type="match status" value="1"/>
</dbReference>
<dbReference type="Pfam" id="PF00144">
    <property type="entry name" value="Beta-lactamase"/>
    <property type="match status" value="1"/>
</dbReference>